<reference evidence="2 3" key="1">
    <citation type="submission" date="2016-03" db="EMBL/GenBank/DDBJ databases">
        <authorList>
            <person name="Ploux O."/>
        </authorList>
    </citation>
    <scope>NUCLEOTIDE SEQUENCE [LARGE SCALE GENOMIC DNA]</scope>
    <source>
        <strain evidence="2 3">R-45378</strain>
    </source>
</reference>
<gene>
    <name evidence="2" type="ORF">A1507_10530</name>
</gene>
<evidence type="ECO:0000313" key="3">
    <source>
        <dbReference type="Proteomes" id="UP000077857"/>
    </source>
</evidence>
<feature type="transmembrane region" description="Helical" evidence="1">
    <location>
        <begin position="58"/>
        <end position="77"/>
    </location>
</feature>
<evidence type="ECO:0000313" key="2">
    <source>
        <dbReference type="EMBL" id="OAI17671.1"/>
    </source>
</evidence>
<accession>A0A177NIH8</accession>
<keyword evidence="1" id="KW-1133">Transmembrane helix</keyword>
<keyword evidence="1" id="KW-0812">Transmembrane</keyword>
<evidence type="ECO:0000256" key="1">
    <source>
        <dbReference type="SAM" id="Phobius"/>
    </source>
</evidence>
<organism evidence="2 3">
    <name type="scientific">Methylomonas koyamae</name>
    <dbReference type="NCBI Taxonomy" id="702114"/>
    <lineage>
        <taxon>Bacteria</taxon>
        <taxon>Pseudomonadati</taxon>
        <taxon>Pseudomonadota</taxon>
        <taxon>Gammaproteobacteria</taxon>
        <taxon>Methylococcales</taxon>
        <taxon>Methylococcaceae</taxon>
        <taxon>Methylomonas</taxon>
    </lineage>
</organism>
<comment type="caution">
    <text evidence="2">The sequence shown here is derived from an EMBL/GenBank/DDBJ whole genome shotgun (WGS) entry which is preliminary data.</text>
</comment>
<keyword evidence="1" id="KW-0472">Membrane</keyword>
<name>A0A177NIH8_9GAMM</name>
<dbReference type="Proteomes" id="UP000077857">
    <property type="component" value="Unassembled WGS sequence"/>
</dbReference>
<protein>
    <submittedName>
        <fullName evidence="2">Uncharacterized protein</fullName>
    </submittedName>
</protein>
<sequence length="91" mass="9307">MIEVIDMAHVHGAKAAVEAGSKMVGTAMKMGEGMMHPAVAGAVAGAVATGKAGLARKILLHPLVLFGAGVALGITAYKYRRELAAKQEHAE</sequence>
<dbReference type="AlphaFoldDB" id="A0A177NIH8"/>
<proteinExistence type="predicted"/>
<dbReference type="EMBL" id="LUUJ01000066">
    <property type="protein sequence ID" value="OAI17671.1"/>
    <property type="molecule type" value="Genomic_DNA"/>
</dbReference>